<reference evidence="1 2" key="1">
    <citation type="journal article" date="2013" name="Genome Announc.">
        <title>Draft Genome Sequence of Rhodococcus rhodnii Strain LMG5362, a Symbiont of Rhodnius prolixus (Hemiptera, Reduviidae, Triatominae), the Principle Vector of Trypanosoma cruzi.</title>
        <authorList>
            <person name="Pachebat J.A."/>
            <person name="van Keulen G."/>
            <person name="Whitten M.M."/>
            <person name="Girdwood S."/>
            <person name="Del Sol R."/>
            <person name="Dyson P.J."/>
            <person name="Facey P.D."/>
        </authorList>
    </citation>
    <scope>NUCLEOTIDE SEQUENCE [LARGE SCALE GENOMIC DNA]</scope>
    <source>
        <strain evidence="1 2">LMG 5362</strain>
    </source>
</reference>
<evidence type="ECO:0000313" key="2">
    <source>
        <dbReference type="Proteomes" id="UP000013525"/>
    </source>
</evidence>
<dbReference type="Proteomes" id="UP000013525">
    <property type="component" value="Unassembled WGS sequence"/>
</dbReference>
<dbReference type="EMBL" id="APMY01000129">
    <property type="protein sequence ID" value="EOM74609.1"/>
    <property type="molecule type" value="Genomic_DNA"/>
</dbReference>
<protein>
    <submittedName>
        <fullName evidence="1">Uncharacterized protein</fullName>
    </submittedName>
</protein>
<comment type="caution">
    <text evidence="1">The sequence shown here is derived from an EMBL/GenBank/DDBJ whole genome shotgun (WGS) entry which is preliminary data.</text>
</comment>
<organism evidence="1 2">
    <name type="scientific">Rhodococcus rhodnii LMG 5362</name>
    <dbReference type="NCBI Taxonomy" id="1273125"/>
    <lineage>
        <taxon>Bacteria</taxon>
        <taxon>Bacillati</taxon>
        <taxon>Actinomycetota</taxon>
        <taxon>Actinomycetes</taxon>
        <taxon>Mycobacteriales</taxon>
        <taxon>Nocardiaceae</taxon>
        <taxon>Rhodococcus</taxon>
    </lineage>
</organism>
<dbReference type="PATRIC" id="fig|1273125.3.peg.3880"/>
<dbReference type="RefSeq" id="WP_010840101.1">
    <property type="nucleotide sequence ID" value="NZ_APMY01000129.1"/>
</dbReference>
<evidence type="ECO:0000313" key="1">
    <source>
        <dbReference type="EMBL" id="EOM74609.1"/>
    </source>
</evidence>
<name>R7WKR4_9NOCA</name>
<accession>R7WKR4</accession>
<keyword evidence="2" id="KW-1185">Reference proteome</keyword>
<proteinExistence type="predicted"/>
<dbReference type="AlphaFoldDB" id="R7WKR4"/>
<sequence>MERRKIIDYIAALDDGEYRTLLSEARNTAPPPRPRPGVDRLAQAFDDIRTAEQGRK</sequence>
<gene>
    <name evidence="1" type="ORF">Rrhod_4084</name>
</gene>